<gene>
    <name evidence="2" type="ORF">BCR33DRAFT_765390</name>
</gene>
<feature type="transmembrane region" description="Helical" evidence="1">
    <location>
        <begin position="45"/>
        <end position="63"/>
    </location>
</feature>
<evidence type="ECO:0008006" key="4">
    <source>
        <dbReference type="Google" id="ProtNLM"/>
    </source>
</evidence>
<feature type="transmembrane region" description="Helical" evidence="1">
    <location>
        <begin position="189"/>
        <end position="213"/>
    </location>
</feature>
<evidence type="ECO:0000313" key="3">
    <source>
        <dbReference type="Proteomes" id="UP000193642"/>
    </source>
</evidence>
<dbReference type="OrthoDB" id="2140974at2759"/>
<keyword evidence="3" id="KW-1185">Reference proteome</keyword>
<dbReference type="EMBL" id="MCGO01000019">
    <property type="protein sequence ID" value="ORY45560.1"/>
    <property type="molecule type" value="Genomic_DNA"/>
</dbReference>
<feature type="transmembrane region" description="Helical" evidence="1">
    <location>
        <begin position="20"/>
        <end position="38"/>
    </location>
</feature>
<evidence type="ECO:0000313" key="2">
    <source>
        <dbReference type="EMBL" id="ORY45560.1"/>
    </source>
</evidence>
<accession>A0A1Y2CER9</accession>
<keyword evidence="1" id="KW-0812">Transmembrane</keyword>
<organism evidence="2 3">
    <name type="scientific">Rhizoclosmatium globosum</name>
    <dbReference type="NCBI Taxonomy" id="329046"/>
    <lineage>
        <taxon>Eukaryota</taxon>
        <taxon>Fungi</taxon>
        <taxon>Fungi incertae sedis</taxon>
        <taxon>Chytridiomycota</taxon>
        <taxon>Chytridiomycota incertae sedis</taxon>
        <taxon>Chytridiomycetes</taxon>
        <taxon>Chytridiales</taxon>
        <taxon>Chytriomycetaceae</taxon>
        <taxon>Rhizoclosmatium</taxon>
    </lineage>
</organism>
<keyword evidence="1" id="KW-1133">Transmembrane helix</keyword>
<reference evidence="2 3" key="1">
    <citation type="submission" date="2016-07" db="EMBL/GenBank/DDBJ databases">
        <title>Pervasive Adenine N6-methylation of Active Genes in Fungi.</title>
        <authorList>
            <consortium name="DOE Joint Genome Institute"/>
            <person name="Mondo S.J."/>
            <person name="Dannebaum R.O."/>
            <person name="Kuo R.C."/>
            <person name="Labutti K."/>
            <person name="Haridas S."/>
            <person name="Kuo A."/>
            <person name="Salamov A."/>
            <person name="Ahrendt S.R."/>
            <person name="Lipzen A."/>
            <person name="Sullivan W."/>
            <person name="Andreopoulos W.B."/>
            <person name="Clum A."/>
            <person name="Lindquist E."/>
            <person name="Daum C."/>
            <person name="Ramamoorthy G.K."/>
            <person name="Gryganskyi A."/>
            <person name="Culley D."/>
            <person name="Magnuson J.K."/>
            <person name="James T.Y."/>
            <person name="O'Malley M.A."/>
            <person name="Stajich J.E."/>
            <person name="Spatafora J.W."/>
            <person name="Visel A."/>
            <person name="Grigoriev I.V."/>
        </authorList>
    </citation>
    <scope>NUCLEOTIDE SEQUENCE [LARGE SCALE GENOMIC DNA]</scope>
    <source>
        <strain evidence="2 3">JEL800</strain>
    </source>
</reference>
<feature type="transmembrane region" description="Helical" evidence="1">
    <location>
        <begin position="155"/>
        <end position="177"/>
    </location>
</feature>
<evidence type="ECO:0000256" key="1">
    <source>
        <dbReference type="SAM" id="Phobius"/>
    </source>
</evidence>
<proteinExistence type="predicted"/>
<name>A0A1Y2CER9_9FUNG</name>
<keyword evidence="1" id="KW-0472">Membrane</keyword>
<sequence>MAAVKYEAVLIDPIASIPPWASAIILFGLIPSMHLTLLHSTSIPSFAVTILSTSLFFFIPNLLECDEQSVDFMWKGLGCVYFLLRSLEIGSFPRSVTSKWTAAQYFEFLFTSDNEPLRRYRKEEALKEVQACQELGLPLPKPKENGPYVTEPSGYGIWFFVKLLGEMLCCEVLYCFAKGYLAKYPYREYGPFLALWDLEGVVVHAVFAVLLMTELNMTYTFSTLPVTIMLNAPFVHMFNNPFLSTSLADFWSHRWNYPIKETMYRLGFVPTITLLSWFDPPSNSGHKVAKPKQPVAHYAIASVVALLHRLCFMNTLWRSSLLVRNWTKRNLLHFAWTAVY</sequence>
<dbReference type="AlphaFoldDB" id="A0A1Y2CER9"/>
<protein>
    <recommendedName>
        <fullName evidence="4">Wax synthase domain-containing protein</fullName>
    </recommendedName>
</protein>
<dbReference type="Proteomes" id="UP000193642">
    <property type="component" value="Unassembled WGS sequence"/>
</dbReference>
<comment type="caution">
    <text evidence="2">The sequence shown here is derived from an EMBL/GenBank/DDBJ whole genome shotgun (WGS) entry which is preliminary data.</text>
</comment>